<feature type="domain" description="C2H2-type" evidence="9">
    <location>
        <begin position="371"/>
        <end position="400"/>
    </location>
</feature>
<dbReference type="Gene3D" id="3.30.160.60">
    <property type="entry name" value="Classic Zinc Finger"/>
    <property type="match status" value="4"/>
</dbReference>
<dbReference type="PROSITE" id="PS00028">
    <property type="entry name" value="ZINC_FINGER_C2H2_1"/>
    <property type="match status" value="3"/>
</dbReference>
<dbReference type="EMBL" id="JAANIT010003852">
    <property type="protein sequence ID" value="KAG1533446.1"/>
    <property type="molecule type" value="Genomic_DNA"/>
</dbReference>
<feature type="region of interest" description="Disordered" evidence="8">
    <location>
        <begin position="197"/>
        <end position="223"/>
    </location>
</feature>
<keyword evidence="6" id="KW-0539">Nucleus</keyword>
<evidence type="ECO:0000313" key="10">
    <source>
        <dbReference type="EMBL" id="KAG1533446.1"/>
    </source>
</evidence>
<name>A0A9P6XW40_RHIOR</name>
<dbReference type="GO" id="GO:0005634">
    <property type="term" value="C:nucleus"/>
    <property type="evidence" value="ECO:0007669"/>
    <property type="project" value="UniProtKB-SubCell"/>
</dbReference>
<sequence>MTNPQEYNMSYGQSYVPHITTTPVVKSHSMIYSPHHYQQQDTNYNFIESNNLTMDFDYFDHVTAPPNNANHGIVAMDTSVFNHKNSNIYSPSINSVTTNSSAMMIDTALSPVSPINLMSPTSHIMNLNSPMDTFVAPINTSYMMAANNTNNLFQQPIQNEQQSFDRKAKRSLPRRHTVSTPYNTNMVEKGKEMAEKPIEQPATTKTHIYSQRDSSSTPPPIPDMKELSLWSHEELLQRVIELEKEKEVAMSVAQNSILKDDGVLIQGNTTALHKMPDKVRSSSPVDNSKEEVEDDVEDDEDEEMQTCQWENCIEEFITIEELINHVKDDHIGSGKTQYYCCWKDCARQQKPFTKRHKMHNHLRTHTGERPFVCTEPDCGKRFSRPDSLTTHVKIHSNIRPYLCKHPNCDKAYYHLRSLRKHEKTHNKDEPPTTTVVVQSTALQPDNLFMAKQDLYSDWAMSTQAAVLNVMDRAYI</sequence>
<feature type="compositionally biased region" description="Polar residues" evidence="8">
    <location>
        <begin position="201"/>
        <end position="216"/>
    </location>
</feature>
<evidence type="ECO:0000256" key="8">
    <source>
        <dbReference type="SAM" id="MobiDB-lite"/>
    </source>
</evidence>
<comment type="caution">
    <text evidence="10">The sequence shown here is derived from an EMBL/GenBank/DDBJ whole genome shotgun (WGS) entry which is preliminary data.</text>
</comment>
<dbReference type="Proteomes" id="UP000717996">
    <property type="component" value="Unassembled WGS sequence"/>
</dbReference>
<comment type="subcellular location">
    <subcellularLocation>
        <location evidence="1">Nucleus</location>
    </subcellularLocation>
</comment>
<dbReference type="PANTHER" id="PTHR45718">
    <property type="entry name" value="TRANSCRIPTIONAL ACTIVATOR CUBITUS INTERRUPTUS"/>
    <property type="match status" value="1"/>
</dbReference>
<dbReference type="InterPro" id="IPR036236">
    <property type="entry name" value="Znf_C2H2_sf"/>
</dbReference>
<organism evidence="10 11">
    <name type="scientific">Rhizopus oryzae</name>
    <name type="common">Mucormycosis agent</name>
    <name type="synonym">Rhizopus arrhizus var. delemar</name>
    <dbReference type="NCBI Taxonomy" id="64495"/>
    <lineage>
        <taxon>Eukaryota</taxon>
        <taxon>Fungi</taxon>
        <taxon>Fungi incertae sedis</taxon>
        <taxon>Mucoromycota</taxon>
        <taxon>Mucoromycotina</taxon>
        <taxon>Mucoromycetes</taxon>
        <taxon>Mucorales</taxon>
        <taxon>Mucorineae</taxon>
        <taxon>Rhizopodaceae</taxon>
        <taxon>Rhizopus</taxon>
    </lineage>
</organism>
<keyword evidence="3" id="KW-0677">Repeat</keyword>
<dbReference type="Pfam" id="PF00096">
    <property type="entry name" value="zf-C2H2"/>
    <property type="match status" value="1"/>
</dbReference>
<feature type="domain" description="C2H2-type" evidence="9">
    <location>
        <begin position="343"/>
        <end position="370"/>
    </location>
</feature>
<feature type="region of interest" description="Disordered" evidence="8">
    <location>
        <begin position="274"/>
        <end position="301"/>
    </location>
</feature>
<protein>
    <recommendedName>
        <fullName evidence="9">C2H2-type domain-containing protein</fullName>
    </recommendedName>
</protein>
<dbReference type="SUPFAM" id="SSF57667">
    <property type="entry name" value="beta-beta-alpha zinc fingers"/>
    <property type="match status" value="2"/>
</dbReference>
<dbReference type="OrthoDB" id="654211at2759"/>
<feature type="compositionally biased region" description="Acidic residues" evidence="8">
    <location>
        <begin position="291"/>
        <end position="301"/>
    </location>
</feature>
<dbReference type="PANTHER" id="PTHR45718:SF4">
    <property type="entry name" value="TRANSCRIPTIONAL ACTIVATOR CUBITUS INTERRUPTUS"/>
    <property type="match status" value="1"/>
</dbReference>
<proteinExistence type="predicted"/>
<evidence type="ECO:0000313" key="11">
    <source>
        <dbReference type="Proteomes" id="UP000717996"/>
    </source>
</evidence>
<dbReference type="Pfam" id="PF21816">
    <property type="entry name" value="Zap1_zf1"/>
    <property type="match status" value="1"/>
</dbReference>
<reference evidence="10" key="1">
    <citation type="journal article" date="2020" name="Microb. Genom.">
        <title>Genetic diversity of clinical and environmental Mucorales isolates obtained from an investigation of mucormycosis cases among solid organ transplant recipients.</title>
        <authorList>
            <person name="Nguyen M.H."/>
            <person name="Kaul D."/>
            <person name="Muto C."/>
            <person name="Cheng S.J."/>
            <person name="Richter R.A."/>
            <person name="Bruno V.M."/>
            <person name="Liu G."/>
            <person name="Beyhan S."/>
            <person name="Sundermann A.J."/>
            <person name="Mounaud S."/>
            <person name="Pasculle A.W."/>
            <person name="Nierman W.C."/>
            <person name="Driscoll E."/>
            <person name="Cumbie R."/>
            <person name="Clancy C.J."/>
            <person name="Dupont C.L."/>
        </authorList>
    </citation>
    <scope>NUCLEOTIDE SEQUENCE</scope>
    <source>
        <strain evidence="10">GL16</strain>
    </source>
</reference>
<dbReference type="GO" id="GO:0000978">
    <property type="term" value="F:RNA polymerase II cis-regulatory region sequence-specific DNA binding"/>
    <property type="evidence" value="ECO:0007669"/>
    <property type="project" value="TreeGrafter"/>
</dbReference>
<evidence type="ECO:0000256" key="6">
    <source>
        <dbReference type="ARBA" id="ARBA00023242"/>
    </source>
</evidence>
<evidence type="ECO:0000256" key="7">
    <source>
        <dbReference type="PROSITE-ProRule" id="PRU00042"/>
    </source>
</evidence>
<dbReference type="PROSITE" id="PS50157">
    <property type="entry name" value="ZINC_FINGER_C2H2_2"/>
    <property type="match status" value="3"/>
</dbReference>
<dbReference type="InterPro" id="IPR043359">
    <property type="entry name" value="GLI-like"/>
</dbReference>
<keyword evidence="4 7" id="KW-0863">Zinc-finger</keyword>
<evidence type="ECO:0000256" key="5">
    <source>
        <dbReference type="ARBA" id="ARBA00022833"/>
    </source>
</evidence>
<keyword evidence="5" id="KW-0862">Zinc</keyword>
<keyword evidence="2" id="KW-0479">Metal-binding</keyword>
<accession>A0A9P6XW40</accession>
<evidence type="ECO:0000256" key="4">
    <source>
        <dbReference type="ARBA" id="ARBA00022771"/>
    </source>
</evidence>
<dbReference type="InterPro" id="IPR056436">
    <property type="entry name" value="Znf-C2H2_ZIC1-5/GLI1-3-like"/>
</dbReference>
<evidence type="ECO:0000256" key="3">
    <source>
        <dbReference type="ARBA" id="ARBA00022737"/>
    </source>
</evidence>
<dbReference type="FunFam" id="3.30.160.60:FF:000557">
    <property type="entry name" value="zinc finger and SCAN domain-containing protein 29"/>
    <property type="match status" value="1"/>
</dbReference>
<dbReference type="InterPro" id="IPR048420">
    <property type="entry name" value="Zap1-like_Znf1"/>
</dbReference>
<dbReference type="AlphaFoldDB" id="A0A9P6XW40"/>
<evidence type="ECO:0000259" key="9">
    <source>
        <dbReference type="PROSITE" id="PS50157"/>
    </source>
</evidence>
<evidence type="ECO:0000256" key="2">
    <source>
        <dbReference type="ARBA" id="ARBA00022723"/>
    </source>
</evidence>
<dbReference type="InterPro" id="IPR013087">
    <property type="entry name" value="Znf_C2H2_type"/>
</dbReference>
<dbReference type="GO" id="GO:0000981">
    <property type="term" value="F:DNA-binding transcription factor activity, RNA polymerase II-specific"/>
    <property type="evidence" value="ECO:0007669"/>
    <property type="project" value="TreeGrafter"/>
</dbReference>
<dbReference type="SMART" id="SM00355">
    <property type="entry name" value="ZnF_C2H2"/>
    <property type="match status" value="4"/>
</dbReference>
<dbReference type="GO" id="GO:0008270">
    <property type="term" value="F:zinc ion binding"/>
    <property type="evidence" value="ECO:0007669"/>
    <property type="project" value="UniProtKB-KW"/>
</dbReference>
<dbReference type="Pfam" id="PF23561">
    <property type="entry name" value="zf-C2H2_15"/>
    <property type="match status" value="1"/>
</dbReference>
<gene>
    <name evidence="10" type="ORF">G6F51_012610</name>
</gene>
<feature type="domain" description="C2H2-type" evidence="9">
    <location>
        <begin position="401"/>
        <end position="430"/>
    </location>
</feature>
<evidence type="ECO:0000256" key="1">
    <source>
        <dbReference type="ARBA" id="ARBA00004123"/>
    </source>
</evidence>